<dbReference type="GO" id="GO:0000976">
    <property type="term" value="F:transcription cis-regulatory region binding"/>
    <property type="evidence" value="ECO:0007669"/>
    <property type="project" value="TreeGrafter"/>
</dbReference>
<sequence>MDPVTEQAGSRSSSGRPRPRIQYACEACRIAKVKCMSSNTGAICQRCSTSKRECIFKTGPRTRRRRSKLYPAATRKTPPPSAPSRTFTIDVPMPVEDDADTEPSDSLNALCDAHEGFLDDLMPEQGPSGDSITVWSSQPQPSASGRAFSSSTPSVSSRSVHGFSSIQPQFNLDSAASLLESFREGMLPHFPVIVLSPGVTVSSLARHRPFVLLAILAAASGGRSLQGHSLYDEEFRKVLGLKYPFHLRPKNRQARQYFRMAMDIVHDLELDQASHNEDVEVVRADQQRVAGIRAYVSCYYLCSSFASTFAKNHSIPYQQWTATCCNILKSVVDNEAAIANRTLAWLVRLAHLAEQASLLTKRQDILQHEDQHELPMVKGMQAQLREWQARMSLDVSTKPVLEMTIMFTQIVLDGFPLFKFPGSNTQKRDQMSPGGRVDPSRLLVCANGLRTWYDYIASLPEPDFANFAGTDWARLIVTVILGFRLSFPIPDECPGWDHAVARRVLDLGAFLHGLSEDDGGKSGMLTPAPGNKSSSTCVLSASRVVFGVVRRKYGRRLAAIERAAAMEPPHPMPPDVEKGVQRCPMFDGSLDPYLDIWDDSILKTINLANPPLSTSALDTGSVVVDRTGSGPQIQPMIFHDLWATMTMGWSQDGSTSLDFSNI</sequence>
<dbReference type="AlphaFoldDB" id="A0A423VKY2"/>
<feature type="compositionally biased region" description="Polar residues" evidence="6">
    <location>
        <begin position="128"/>
        <end position="143"/>
    </location>
</feature>
<keyword evidence="4" id="KW-0804">Transcription</keyword>
<reference evidence="8 9" key="1">
    <citation type="submission" date="2015-09" db="EMBL/GenBank/DDBJ databases">
        <title>Host preference determinants of Valsa canker pathogens revealed by comparative genomics.</title>
        <authorList>
            <person name="Yin Z."/>
            <person name="Huang L."/>
        </authorList>
    </citation>
    <scope>NUCLEOTIDE SEQUENCE [LARGE SCALE GENOMIC DNA]</scope>
    <source>
        <strain evidence="8 9">YSFL</strain>
    </source>
</reference>
<dbReference type="GO" id="GO:0000981">
    <property type="term" value="F:DNA-binding transcription factor activity, RNA polymerase II-specific"/>
    <property type="evidence" value="ECO:0007669"/>
    <property type="project" value="InterPro"/>
</dbReference>
<dbReference type="STRING" id="252740.A0A423VKY2"/>
<dbReference type="InterPro" id="IPR051089">
    <property type="entry name" value="prtT"/>
</dbReference>
<dbReference type="Pfam" id="PF00172">
    <property type="entry name" value="Zn_clus"/>
    <property type="match status" value="1"/>
</dbReference>
<evidence type="ECO:0000256" key="4">
    <source>
        <dbReference type="ARBA" id="ARBA00023163"/>
    </source>
</evidence>
<feature type="domain" description="Zn(2)-C6 fungal-type" evidence="7">
    <location>
        <begin position="24"/>
        <end position="56"/>
    </location>
</feature>
<comment type="caution">
    <text evidence="8">The sequence shown here is derived from an EMBL/GenBank/DDBJ whole genome shotgun (WGS) entry which is preliminary data.</text>
</comment>
<evidence type="ECO:0000256" key="6">
    <source>
        <dbReference type="SAM" id="MobiDB-lite"/>
    </source>
</evidence>
<dbReference type="PANTHER" id="PTHR31845:SF39">
    <property type="entry name" value="TRANSCRIPTION FACTOR PBCR-RELATED"/>
    <property type="match status" value="1"/>
</dbReference>
<dbReference type="SUPFAM" id="SSF57701">
    <property type="entry name" value="Zn2/Cys6 DNA-binding domain"/>
    <property type="match status" value="1"/>
</dbReference>
<name>A0A423VKY2_CYTCH</name>
<dbReference type="OrthoDB" id="5424793at2759"/>
<dbReference type="GO" id="GO:0008270">
    <property type="term" value="F:zinc ion binding"/>
    <property type="evidence" value="ECO:0007669"/>
    <property type="project" value="InterPro"/>
</dbReference>
<evidence type="ECO:0000313" key="8">
    <source>
        <dbReference type="EMBL" id="ROV91602.1"/>
    </source>
</evidence>
<feature type="region of interest" description="Disordered" evidence="6">
    <location>
        <begin position="60"/>
        <end position="88"/>
    </location>
</feature>
<evidence type="ECO:0000259" key="7">
    <source>
        <dbReference type="PROSITE" id="PS50048"/>
    </source>
</evidence>
<feature type="region of interest" description="Disordered" evidence="6">
    <location>
        <begin position="128"/>
        <end position="153"/>
    </location>
</feature>
<dbReference type="GO" id="GO:0005634">
    <property type="term" value="C:nucleus"/>
    <property type="evidence" value="ECO:0007669"/>
    <property type="project" value="UniProtKB-SubCell"/>
</dbReference>
<evidence type="ECO:0000256" key="2">
    <source>
        <dbReference type="ARBA" id="ARBA00023015"/>
    </source>
</evidence>
<dbReference type="InterPro" id="IPR036864">
    <property type="entry name" value="Zn2-C6_fun-type_DNA-bd_sf"/>
</dbReference>
<dbReference type="EMBL" id="LJZO01000042">
    <property type="protein sequence ID" value="ROV91602.1"/>
    <property type="molecule type" value="Genomic_DNA"/>
</dbReference>
<evidence type="ECO:0000256" key="1">
    <source>
        <dbReference type="ARBA" id="ARBA00004123"/>
    </source>
</evidence>
<keyword evidence="2" id="KW-0805">Transcription regulation</keyword>
<organism evidence="8 9">
    <name type="scientific">Cytospora chrysosperma</name>
    <name type="common">Cytospora canker fungus</name>
    <name type="synonym">Sphaeria chrysosperma</name>
    <dbReference type="NCBI Taxonomy" id="252740"/>
    <lineage>
        <taxon>Eukaryota</taxon>
        <taxon>Fungi</taxon>
        <taxon>Dikarya</taxon>
        <taxon>Ascomycota</taxon>
        <taxon>Pezizomycotina</taxon>
        <taxon>Sordariomycetes</taxon>
        <taxon>Sordariomycetidae</taxon>
        <taxon>Diaporthales</taxon>
        <taxon>Cytosporaceae</taxon>
        <taxon>Cytospora</taxon>
    </lineage>
</organism>
<protein>
    <recommendedName>
        <fullName evidence="7">Zn(2)-C6 fungal-type domain-containing protein</fullName>
    </recommendedName>
</protein>
<dbReference type="PANTHER" id="PTHR31845">
    <property type="entry name" value="FINGER DOMAIN PROTEIN, PUTATIVE-RELATED"/>
    <property type="match status" value="1"/>
</dbReference>
<dbReference type="InterPro" id="IPR001138">
    <property type="entry name" value="Zn2Cys6_DnaBD"/>
</dbReference>
<dbReference type="Gene3D" id="4.10.240.10">
    <property type="entry name" value="Zn(2)-C6 fungal-type DNA-binding domain"/>
    <property type="match status" value="1"/>
</dbReference>
<keyword evidence="5" id="KW-0539">Nucleus</keyword>
<dbReference type="Proteomes" id="UP000284375">
    <property type="component" value="Unassembled WGS sequence"/>
</dbReference>
<evidence type="ECO:0000256" key="5">
    <source>
        <dbReference type="ARBA" id="ARBA00023242"/>
    </source>
</evidence>
<proteinExistence type="predicted"/>
<keyword evidence="9" id="KW-1185">Reference proteome</keyword>
<dbReference type="PROSITE" id="PS50048">
    <property type="entry name" value="ZN2_CY6_FUNGAL_2"/>
    <property type="match status" value="1"/>
</dbReference>
<accession>A0A423VKY2</accession>
<keyword evidence="3" id="KW-0238">DNA-binding</keyword>
<dbReference type="SMART" id="SM00066">
    <property type="entry name" value="GAL4"/>
    <property type="match status" value="1"/>
</dbReference>
<evidence type="ECO:0000313" key="9">
    <source>
        <dbReference type="Proteomes" id="UP000284375"/>
    </source>
</evidence>
<dbReference type="CDD" id="cd00067">
    <property type="entry name" value="GAL4"/>
    <property type="match status" value="1"/>
</dbReference>
<dbReference type="PROSITE" id="PS00463">
    <property type="entry name" value="ZN2_CY6_FUNGAL_1"/>
    <property type="match status" value="1"/>
</dbReference>
<evidence type="ECO:0000256" key="3">
    <source>
        <dbReference type="ARBA" id="ARBA00023125"/>
    </source>
</evidence>
<gene>
    <name evidence="8" type="ORF">VSDG_07903</name>
</gene>
<comment type="subcellular location">
    <subcellularLocation>
        <location evidence="1">Nucleus</location>
    </subcellularLocation>
</comment>